<dbReference type="InterPro" id="IPR001870">
    <property type="entry name" value="B30.2/SPRY"/>
</dbReference>
<dbReference type="SUPFAM" id="SSF49899">
    <property type="entry name" value="Concanavalin A-like lectins/glucanases"/>
    <property type="match status" value="1"/>
</dbReference>
<dbReference type="STRING" id="299467.A0A443S795"/>
<keyword evidence="3" id="KW-0675">Receptor</keyword>
<reference evidence="3 4" key="1">
    <citation type="journal article" date="2018" name="Gigascience">
        <title>Genomes of trombidid mites reveal novel predicted allergens and laterally-transferred genes associated with secondary metabolism.</title>
        <authorList>
            <person name="Dong X."/>
            <person name="Chaisiri K."/>
            <person name="Xia D."/>
            <person name="Armstrong S.D."/>
            <person name="Fang Y."/>
            <person name="Donnelly M.J."/>
            <person name="Kadowaki T."/>
            <person name="McGarry J.W."/>
            <person name="Darby A.C."/>
            <person name="Makepeace B.L."/>
        </authorList>
    </citation>
    <scope>NUCLEOTIDE SEQUENCE [LARGE SCALE GENOMIC DNA]</scope>
    <source>
        <strain evidence="3">UoL-UT</strain>
    </source>
</reference>
<feature type="region of interest" description="Disordered" evidence="1">
    <location>
        <begin position="152"/>
        <end position="186"/>
    </location>
</feature>
<sequence>MEHPAKLEQHMLDSGFSLSDVKDLQRGYSDEGTEDPDTPMPRPGTPWAGVGARRQGSLTKTKSFDNTLTVPTISEAQQRMKESGGGLSSAKRSTSVEALDRAREEEGRKKRGKSPFKLFGRKEQPQSKTLRTMDVGVDPPTISVLASSSNMLIPPAVPDRPTSLRPRERSPAPQLTRRGSRIPLPDLLPDEATDLLDPTTIDLVDEYFYGVRIFPGQDPSHVYCGWVISNFRCYEKSFDEKKVRRTTLQIWGEDGQLAEYCDRQNCYMLNAGKLYSDVNQSEQSGGRSNQGMFVGCHIDVATGVLTFTADQKPTRYKFKLEPGTKLFPAVFFEATTTECFQIELGRTPTTLPLSAAILKSSAKHLNPQCPPRLRVQCLQAYQWARVANVSLKPHALKLSDIRGWSMLVDDPVSMLALHIPEEQRCLDVLELIENEKLLVFHAQTLRLYGALCFQGNTRAAHIICSHVDEKQLMYAIKSEYMSGELRSGFADLLISLHLESFAYARSLNQHEFIVPLGKELKELYIDNNNVANSISTLECASIRPVMKQSEKVEKVESVKGLSSPEFPVDTLKQFVMEAFDDAVNKSNRPMRDPIGGSNTNLFVPLIKLLDKLLLIGCAEDSDLEWLLRLVDPEIFDPEYNPESEVKNKGLMDMRLDEGVKLELCYLMHHLYDLQLRHRVESIIAFSDHYVADLQGDQLRRYLSVKQEDLPAAVAAKKTREFRCAPKDQMRIILGFKNLDEEQLENCPSNEEPRNTLFAFHESLMKSTKISSGEEEAEVNAEAAAGDAKSWSQKLFGLIKRVKAATAEPESSSEVEEPSGPEKIFRKKVVSTIIKWAEEAEIENRELIRQMFHLLLRSYNGVGEVIDALENTYVHSTTSKSDVIGLLDHLGIIRSLLPVQMSREEEEIVRATLWTLVMNRVFFQHPDLIRILRVHENVMHIMTNTLSRRAQGESHPTSEGGAQPSTTPVTPANQTAEPTTTQEQSQSAVGDTSAMVVACCRFLCYFCRSSATNQKAMFQHLNFLLENSNILLSRPSLRGSTPLDVASSSVMENPELALALRENYLEKIAVYLSRCGLQSSQELLDRGYPDIGWDPVG</sequence>
<name>A0A443S795_9ACAR</name>
<dbReference type="Proteomes" id="UP000288716">
    <property type="component" value="Unassembled WGS sequence"/>
</dbReference>
<dbReference type="GO" id="GO:0033017">
    <property type="term" value="C:sarcoplasmic reticulum membrane"/>
    <property type="evidence" value="ECO:0007669"/>
    <property type="project" value="TreeGrafter"/>
</dbReference>
<dbReference type="Pfam" id="PF01365">
    <property type="entry name" value="RYDR_ITPR"/>
    <property type="match status" value="1"/>
</dbReference>
<dbReference type="AlphaFoldDB" id="A0A443S795"/>
<feature type="compositionally biased region" description="Polar residues" evidence="1">
    <location>
        <begin position="962"/>
        <end position="987"/>
    </location>
</feature>
<dbReference type="GO" id="GO:0006941">
    <property type="term" value="P:striated muscle contraction"/>
    <property type="evidence" value="ECO:0007669"/>
    <property type="project" value="TreeGrafter"/>
</dbReference>
<dbReference type="GO" id="GO:0005219">
    <property type="term" value="F:ryanodine-sensitive calcium-release channel activity"/>
    <property type="evidence" value="ECO:0007669"/>
    <property type="project" value="TreeGrafter"/>
</dbReference>
<dbReference type="InterPro" id="IPR043136">
    <property type="entry name" value="B30.2/SPRY_sf"/>
</dbReference>
<evidence type="ECO:0000259" key="2">
    <source>
        <dbReference type="PROSITE" id="PS50188"/>
    </source>
</evidence>
<dbReference type="PANTHER" id="PTHR46399:SF8">
    <property type="entry name" value="B30.2_SPRY DOMAIN-CONTAINING PROTEIN"/>
    <property type="match status" value="1"/>
</dbReference>
<feature type="non-terminal residue" evidence="3">
    <location>
        <position position="1096"/>
    </location>
</feature>
<dbReference type="GO" id="GO:0042383">
    <property type="term" value="C:sarcolemma"/>
    <property type="evidence" value="ECO:0007669"/>
    <property type="project" value="TreeGrafter"/>
</dbReference>
<dbReference type="CDD" id="cd12879">
    <property type="entry name" value="SPRY3_RyR"/>
    <property type="match status" value="1"/>
</dbReference>
<dbReference type="InterPro" id="IPR015925">
    <property type="entry name" value="Ryanodine_IP3_receptor"/>
</dbReference>
<dbReference type="InterPro" id="IPR035762">
    <property type="entry name" value="SPRY3_RyR"/>
</dbReference>
<dbReference type="EMBL" id="NCKV01006495">
    <property type="protein sequence ID" value="RWS23410.1"/>
    <property type="molecule type" value="Genomic_DNA"/>
</dbReference>
<dbReference type="Pfam" id="PF21119">
    <property type="entry name" value="RYDR_Jsol"/>
    <property type="match status" value="1"/>
</dbReference>
<feature type="domain" description="B30.2/SPRY" evidence="2">
    <location>
        <begin position="142"/>
        <end position="349"/>
    </location>
</feature>
<dbReference type="InterPro" id="IPR013320">
    <property type="entry name" value="ConA-like_dom_sf"/>
</dbReference>
<gene>
    <name evidence="3" type="ORF">B4U80_01292</name>
</gene>
<feature type="compositionally biased region" description="Basic and acidic residues" evidence="1">
    <location>
        <begin position="20"/>
        <end position="29"/>
    </location>
</feature>
<dbReference type="GO" id="GO:0014808">
    <property type="term" value="P:release of sequestered calcium ion into cytosol by sarcoplasmic reticulum"/>
    <property type="evidence" value="ECO:0007669"/>
    <property type="project" value="TreeGrafter"/>
</dbReference>
<evidence type="ECO:0000313" key="4">
    <source>
        <dbReference type="Proteomes" id="UP000288716"/>
    </source>
</evidence>
<dbReference type="GO" id="GO:0030018">
    <property type="term" value="C:Z disc"/>
    <property type="evidence" value="ECO:0007669"/>
    <property type="project" value="TreeGrafter"/>
</dbReference>
<dbReference type="SMART" id="SM00449">
    <property type="entry name" value="SPRY"/>
    <property type="match status" value="1"/>
</dbReference>
<dbReference type="GO" id="GO:0005790">
    <property type="term" value="C:smooth endoplasmic reticulum"/>
    <property type="evidence" value="ECO:0007669"/>
    <property type="project" value="TreeGrafter"/>
</dbReference>
<dbReference type="InterPro" id="IPR003877">
    <property type="entry name" value="SPRY_dom"/>
</dbReference>
<comment type="caution">
    <text evidence="3">The sequence shown here is derived from an EMBL/GenBank/DDBJ whole genome shotgun (WGS) entry which is preliminary data.</text>
</comment>
<dbReference type="GO" id="GO:0034704">
    <property type="term" value="C:calcium channel complex"/>
    <property type="evidence" value="ECO:0007669"/>
    <property type="project" value="TreeGrafter"/>
</dbReference>
<protein>
    <submittedName>
        <fullName evidence="3">Ryanodine receptor-like protein</fullName>
    </submittedName>
</protein>
<dbReference type="VEuPathDB" id="VectorBase:LDEU008630"/>
<keyword evidence="4" id="KW-1185">Reference proteome</keyword>
<dbReference type="OrthoDB" id="10048651at2759"/>
<feature type="compositionally biased region" description="Basic and acidic residues" evidence="1">
    <location>
        <begin position="98"/>
        <end position="108"/>
    </location>
</feature>
<evidence type="ECO:0000256" key="1">
    <source>
        <dbReference type="SAM" id="MobiDB-lite"/>
    </source>
</evidence>
<feature type="compositionally biased region" description="Polar residues" evidence="1">
    <location>
        <begin position="56"/>
        <end position="77"/>
    </location>
</feature>
<dbReference type="Gene3D" id="2.60.120.920">
    <property type="match status" value="1"/>
</dbReference>
<feature type="region of interest" description="Disordered" evidence="1">
    <location>
        <begin position="1"/>
        <end position="135"/>
    </location>
</feature>
<feature type="region of interest" description="Disordered" evidence="1">
    <location>
        <begin position="946"/>
        <end position="987"/>
    </location>
</feature>
<feature type="compositionally biased region" description="Basic and acidic residues" evidence="1">
    <location>
        <begin position="1"/>
        <end position="11"/>
    </location>
</feature>
<evidence type="ECO:0000313" key="3">
    <source>
        <dbReference type="EMBL" id="RWS23410.1"/>
    </source>
</evidence>
<dbReference type="InterPro" id="IPR048581">
    <property type="entry name" value="RYDR_Jsol"/>
</dbReference>
<dbReference type="PROSITE" id="PS50188">
    <property type="entry name" value="B302_SPRY"/>
    <property type="match status" value="1"/>
</dbReference>
<organism evidence="3 4">
    <name type="scientific">Leptotrombidium deliense</name>
    <dbReference type="NCBI Taxonomy" id="299467"/>
    <lineage>
        <taxon>Eukaryota</taxon>
        <taxon>Metazoa</taxon>
        <taxon>Ecdysozoa</taxon>
        <taxon>Arthropoda</taxon>
        <taxon>Chelicerata</taxon>
        <taxon>Arachnida</taxon>
        <taxon>Acari</taxon>
        <taxon>Acariformes</taxon>
        <taxon>Trombidiformes</taxon>
        <taxon>Prostigmata</taxon>
        <taxon>Anystina</taxon>
        <taxon>Parasitengona</taxon>
        <taxon>Trombiculoidea</taxon>
        <taxon>Trombiculidae</taxon>
        <taxon>Leptotrombidium</taxon>
    </lineage>
</organism>
<dbReference type="InterPro" id="IPR000699">
    <property type="entry name" value="RIH_dom"/>
</dbReference>
<dbReference type="PANTHER" id="PTHR46399">
    <property type="entry name" value="B30.2/SPRY DOMAIN-CONTAINING PROTEIN"/>
    <property type="match status" value="1"/>
</dbReference>
<dbReference type="Pfam" id="PF00622">
    <property type="entry name" value="SPRY"/>
    <property type="match status" value="1"/>
</dbReference>
<proteinExistence type="predicted"/>
<accession>A0A443S795</accession>